<proteinExistence type="predicted"/>
<evidence type="ECO:0000256" key="2">
    <source>
        <dbReference type="ARBA" id="ARBA00022692"/>
    </source>
</evidence>
<feature type="transmembrane region" description="Helical" evidence="5">
    <location>
        <begin position="452"/>
        <end position="471"/>
    </location>
</feature>
<dbReference type="EMBL" id="PVTL01000004">
    <property type="protein sequence ID" value="PRY68349.1"/>
    <property type="molecule type" value="Genomic_DNA"/>
</dbReference>
<keyword evidence="2 5" id="KW-0812">Transmembrane</keyword>
<feature type="transmembrane region" description="Helical" evidence="5">
    <location>
        <begin position="212"/>
        <end position="234"/>
    </location>
</feature>
<dbReference type="InterPro" id="IPR036259">
    <property type="entry name" value="MFS_trans_sf"/>
</dbReference>
<evidence type="ECO:0000259" key="6">
    <source>
        <dbReference type="PROSITE" id="PS50850"/>
    </source>
</evidence>
<dbReference type="PRINTS" id="PR01036">
    <property type="entry name" value="TCRTETB"/>
</dbReference>
<feature type="transmembrane region" description="Helical" evidence="5">
    <location>
        <begin position="25"/>
        <end position="42"/>
    </location>
</feature>
<dbReference type="Pfam" id="PF07690">
    <property type="entry name" value="MFS_1"/>
    <property type="match status" value="1"/>
</dbReference>
<evidence type="ECO:0000256" key="5">
    <source>
        <dbReference type="SAM" id="Phobius"/>
    </source>
</evidence>
<dbReference type="PANTHER" id="PTHR23501">
    <property type="entry name" value="MAJOR FACILITATOR SUPERFAMILY"/>
    <property type="match status" value="1"/>
</dbReference>
<feature type="transmembrane region" description="Helical" evidence="5">
    <location>
        <begin position="349"/>
        <end position="368"/>
    </location>
</feature>
<dbReference type="SUPFAM" id="SSF103473">
    <property type="entry name" value="MFS general substrate transporter"/>
    <property type="match status" value="1"/>
</dbReference>
<dbReference type="InterPro" id="IPR020846">
    <property type="entry name" value="MFS_dom"/>
</dbReference>
<dbReference type="Proteomes" id="UP000237983">
    <property type="component" value="Unassembled WGS sequence"/>
</dbReference>
<feature type="transmembrane region" description="Helical" evidence="5">
    <location>
        <begin position="282"/>
        <end position="307"/>
    </location>
</feature>
<dbReference type="PANTHER" id="PTHR23501:SF197">
    <property type="entry name" value="COMD"/>
    <property type="match status" value="1"/>
</dbReference>
<dbReference type="Gene3D" id="1.20.1250.20">
    <property type="entry name" value="MFS general substrate transporter like domains"/>
    <property type="match status" value="1"/>
</dbReference>
<feature type="transmembrane region" description="Helical" evidence="5">
    <location>
        <begin position="374"/>
        <end position="395"/>
    </location>
</feature>
<protein>
    <submittedName>
        <fullName evidence="7">Putative MFS family arabinose efflux permease</fullName>
    </submittedName>
</protein>
<comment type="caution">
    <text evidence="7">The sequence shown here is derived from an EMBL/GenBank/DDBJ whole genome shotgun (WGS) entry which is preliminary data.</text>
</comment>
<keyword evidence="4 5" id="KW-0472">Membrane</keyword>
<accession>A0A2T0VDU2</accession>
<dbReference type="GO" id="GO:0022857">
    <property type="term" value="F:transmembrane transporter activity"/>
    <property type="evidence" value="ECO:0007669"/>
    <property type="project" value="InterPro"/>
</dbReference>
<dbReference type="Gene3D" id="1.20.1720.10">
    <property type="entry name" value="Multidrug resistance protein D"/>
    <property type="match status" value="1"/>
</dbReference>
<dbReference type="InterPro" id="IPR011701">
    <property type="entry name" value="MFS"/>
</dbReference>
<keyword evidence="3 5" id="KW-1133">Transmembrane helix</keyword>
<sequence length="500" mass="51242">MTTANRLLGPDPGNALAGRSSARNLAFGALVLSLFFAMASNTMVLTGMPQLIGDLGGSQTEYTWIVTTSLLLLTVTTPVWGRLADRISRKRLVQIAIVIYCIGTISAGLSQAPWMIIACRAIIGIGAGGIVTVVQLMVTDITTPEERPRYFGYLGAVMAAAAVAAPALGGMIVDVGGWRWIFFSTTPLAAIAFILISLLVRLPPPAPPEPAPFDLVGALLTLGTVLLAMFWITVIGPGTGWFAIPSVLVMLLIIALLIIGLRVERRAVRPLVPPTLLAPGPLLWVLIASVTVGVATFAASVYLAMYFQDGLNLSAGASGFLLVPMSVATLVGSLLAGRTISRTGRDKPVLLAGAVTVAVGLAPLALLNDLSDPLVASAAGLLVGAGVGMLSQQLVATGQRFLRPADLGVGSSLILFVRSLATVLALSVFGIVVSTALGNQAGPDGVREGTRAVFQICAALAVVGVGAVLVIPRASDRVAPASAVPGGPLDSGSVKDTAAP</sequence>
<feature type="transmembrane region" description="Helical" evidence="5">
    <location>
        <begin position="407"/>
        <end position="432"/>
    </location>
</feature>
<feature type="transmembrane region" description="Helical" evidence="5">
    <location>
        <begin position="313"/>
        <end position="337"/>
    </location>
</feature>
<reference evidence="7 8" key="1">
    <citation type="submission" date="2018-03" db="EMBL/GenBank/DDBJ databases">
        <title>Genomic Encyclopedia of Type Strains, Phase III (KMG-III): the genomes of soil and plant-associated and newly described type strains.</title>
        <authorList>
            <person name="Whitman W."/>
        </authorList>
    </citation>
    <scope>NUCLEOTIDE SEQUENCE [LARGE SCALE GENOMIC DNA]</scope>
    <source>
        <strain evidence="7 8">CGMCC 1.12484</strain>
    </source>
</reference>
<feature type="transmembrane region" description="Helical" evidence="5">
    <location>
        <begin position="150"/>
        <end position="172"/>
    </location>
</feature>
<feature type="transmembrane region" description="Helical" evidence="5">
    <location>
        <begin position="115"/>
        <end position="138"/>
    </location>
</feature>
<dbReference type="PROSITE" id="PS50850">
    <property type="entry name" value="MFS"/>
    <property type="match status" value="1"/>
</dbReference>
<evidence type="ECO:0000256" key="3">
    <source>
        <dbReference type="ARBA" id="ARBA00022989"/>
    </source>
</evidence>
<feature type="transmembrane region" description="Helical" evidence="5">
    <location>
        <begin position="62"/>
        <end position="80"/>
    </location>
</feature>
<evidence type="ECO:0000313" key="7">
    <source>
        <dbReference type="EMBL" id="PRY68349.1"/>
    </source>
</evidence>
<feature type="transmembrane region" description="Helical" evidence="5">
    <location>
        <begin position="240"/>
        <end position="261"/>
    </location>
</feature>
<dbReference type="OrthoDB" id="7375466at2"/>
<evidence type="ECO:0000256" key="4">
    <source>
        <dbReference type="ARBA" id="ARBA00023136"/>
    </source>
</evidence>
<feature type="transmembrane region" description="Helical" evidence="5">
    <location>
        <begin position="178"/>
        <end position="200"/>
    </location>
</feature>
<keyword evidence="8" id="KW-1185">Reference proteome</keyword>
<feature type="domain" description="Major facilitator superfamily (MFS) profile" evidence="6">
    <location>
        <begin position="26"/>
        <end position="476"/>
    </location>
</feature>
<name>A0A2T0VDU2_9MICO</name>
<evidence type="ECO:0000256" key="1">
    <source>
        <dbReference type="ARBA" id="ARBA00004651"/>
    </source>
</evidence>
<comment type="subcellular location">
    <subcellularLocation>
        <location evidence="1">Cell membrane</location>
        <topology evidence="1">Multi-pass membrane protein</topology>
    </subcellularLocation>
</comment>
<feature type="transmembrane region" description="Helical" evidence="5">
    <location>
        <begin position="92"/>
        <end position="109"/>
    </location>
</feature>
<dbReference type="RefSeq" id="WP_106211744.1">
    <property type="nucleotide sequence ID" value="NZ_PVTL01000004.1"/>
</dbReference>
<dbReference type="AlphaFoldDB" id="A0A2T0VDU2"/>
<gene>
    <name evidence="7" type="ORF">B0I08_10451</name>
</gene>
<organism evidence="7 8">
    <name type="scientific">Glaciihabitans tibetensis</name>
    <dbReference type="NCBI Taxonomy" id="1266600"/>
    <lineage>
        <taxon>Bacteria</taxon>
        <taxon>Bacillati</taxon>
        <taxon>Actinomycetota</taxon>
        <taxon>Actinomycetes</taxon>
        <taxon>Micrococcales</taxon>
        <taxon>Microbacteriaceae</taxon>
        <taxon>Glaciihabitans</taxon>
    </lineage>
</organism>
<evidence type="ECO:0000313" key="8">
    <source>
        <dbReference type="Proteomes" id="UP000237983"/>
    </source>
</evidence>
<dbReference type="GO" id="GO:0005886">
    <property type="term" value="C:plasma membrane"/>
    <property type="evidence" value="ECO:0007669"/>
    <property type="project" value="UniProtKB-SubCell"/>
</dbReference>